<dbReference type="Proteomes" id="UP000186594">
    <property type="component" value="Unassembled WGS sequence"/>
</dbReference>
<comment type="caution">
    <text evidence="3">Lacks conserved residue(s) required for the propagation of feature annotation.</text>
</comment>
<dbReference type="InterPro" id="IPR051048">
    <property type="entry name" value="Peptidase_S8/S53_subtilisin"/>
</dbReference>
<protein>
    <submittedName>
        <fullName evidence="7">C5a peptidase</fullName>
    </submittedName>
</protein>
<dbReference type="Pfam" id="PF00082">
    <property type="entry name" value="Peptidase_S8"/>
    <property type="match status" value="1"/>
</dbReference>
<dbReference type="SUPFAM" id="SSF52743">
    <property type="entry name" value="Subtilisin-like"/>
    <property type="match status" value="1"/>
</dbReference>
<feature type="domain" description="Peptidase S8/S53" evidence="4">
    <location>
        <begin position="175"/>
        <end position="267"/>
    </location>
</feature>
<dbReference type="CDD" id="cd02124">
    <property type="entry name" value="PA_PoS1_like"/>
    <property type="match status" value="1"/>
</dbReference>
<dbReference type="InterPro" id="IPR000209">
    <property type="entry name" value="Peptidase_S8/S53_dom"/>
</dbReference>
<dbReference type="SUPFAM" id="SSF52025">
    <property type="entry name" value="PA domain"/>
    <property type="match status" value="1"/>
</dbReference>
<organism evidence="7 8">
    <name type="scientific">Neolecta irregularis (strain DAH-3)</name>
    <dbReference type="NCBI Taxonomy" id="1198029"/>
    <lineage>
        <taxon>Eukaryota</taxon>
        <taxon>Fungi</taxon>
        <taxon>Dikarya</taxon>
        <taxon>Ascomycota</taxon>
        <taxon>Taphrinomycotina</taxon>
        <taxon>Neolectales</taxon>
        <taxon>Neolectaceae</taxon>
        <taxon>Neolecta</taxon>
    </lineage>
</organism>
<comment type="similarity">
    <text evidence="1 3">Belongs to the peptidase S8 family.</text>
</comment>
<evidence type="ECO:0000256" key="1">
    <source>
        <dbReference type="ARBA" id="ARBA00011073"/>
    </source>
</evidence>
<dbReference type="PROSITE" id="PS51892">
    <property type="entry name" value="SUBTILASE"/>
    <property type="match status" value="1"/>
</dbReference>
<dbReference type="InterPro" id="IPR046450">
    <property type="entry name" value="PA_dom_sf"/>
</dbReference>
<evidence type="ECO:0000256" key="2">
    <source>
        <dbReference type="ARBA" id="ARBA00022729"/>
    </source>
</evidence>
<accession>A0A1U7LM04</accession>
<dbReference type="Pfam" id="PF02225">
    <property type="entry name" value="PA"/>
    <property type="match status" value="1"/>
</dbReference>
<gene>
    <name evidence="7" type="ORF">NEOLI_001935</name>
</gene>
<evidence type="ECO:0000259" key="6">
    <source>
        <dbReference type="Pfam" id="PF06280"/>
    </source>
</evidence>
<evidence type="ECO:0000313" key="7">
    <source>
        <dbReference type="EMBL" id="OLL23685.1"/>
    </source>
</evidence>
<dbReference type="PANTHER" id="PTHR43399">
    <property type="entry name" value="SUBTILISIN-RELATED"/>
    <property type="match status" value="1"/>
</dbReference>
<dbReference type="AlphaFoldDB" id="A0A1U7LM04"/>
<dbReference type="GO" id="GO:0004252">
    <property type="term" value="F:serine-type endopeptidase activity"/>
    <property type="evidence" value="ECO:0007669"/>
    <property type="project" value="InterPro"/>
</dbReference>
<dbReference type="OMA" id="PTWENDI"/>
<name>A0A1U7LM04_NEOID</name>
<evidence type="ECO:0000259" key="4">
    <source>
        <dbReference type="Pfam" id="PF00082"/>
    </source>
</evidence>
<dbReference type="InterPro" id="IPR036852">
    <property type="entry name" value="Peptidase_S8/S53_dom_sf"/>
</dbReference>
<dbReference type="OrthoDB" id="10256524at2759"/>
<feature type="domain" description="C5a peptidase/Subtilisin-like protease SBT2-like Fn3-like" evidence="6">
    <location>
        <begin position="311"/>
        <end position="425"/>
    </location>
</feature>
<evidence type="ECO:0000313" key="8">
    <source>
        <dbReference type="Proteomes" id="UP000186594"/>
    </source>
</evidence>
<keyword evidence="2" id="KW-0732">Signal</keyword>
<comment type="caution">
    <text evidence="7">The sequence shown here is derived from an EMBL/GenBank/DDBJ whole genome shotgun (WGS) entry which is preliminary data.</text>
</comment>
<proteinExistence type="inferred from homology"/>
<dbReference type="STRING" id="1198029.A0A1U7LM04"/>
<evidence type="ECO:0000256" key="3">
    <source>
        <dbReference type="PROSITE-ProRule" id="PRU01240"/>
    </source>
</evidence>
<evidence type="ECO:0000259" key="5">
    <source>
        <dbReference type="Pfam" id="PF02225"/>
    </source>
</evidence>
<dbReference type="Gene3D" id="3.40.50.200">
    <property type="entry name" value="Peptidase S8/S53 domain"/>
    <property type="match status" value="1"/>
</dbReference>
<dbReference type="EMBL" id="LXFE01001372">
    <property type="protein sequence ID" value="OLL23685.1"/>
    <property type="molecule type" value="Genomic_DNA"/>
</dbReference>
<reference evidence="7 8" key="1">
    <citation type="submission" date="2016-04" db="EMBL/GenBank/DDBJ databases">
        <title>Evolutionary innovation and constraint leading to complex multicellularity in the Ascomycota.</title>
        <authorList>
            <person name="Cisse O."/>
            <person name="Nguyen A."/>
            <person name="Hewitt D.A."/>
            <person name="Jedd G."/>
            <person name="Stajich J.E."/>
        </authorList>
    </citation>
    <scope>NUCLEOTIDE SEQUENCE [LARGE SCALE GENOMIC DNA]</scope>
    <source>
        <strain evidence="7 8">DAH-3</strain>
    </source>
</reference>
<dbReference type="InterPro" id="IPR003137">
    <property type="entry name" value="PA_domain"/>
</dbReference>
<dbReference type="Pfam" id="PF06280">
    <property type="entry name" value="fn3_5"/>
    <property type="match status" value="1"/>
</dbReference>
<keyword evidence="8" id="KW-1185">Reference proteome</keyword>
<sequence>MVQKALIMVRLELAVMELPLLEGIFLTNQPLKLIFSVDSDMLFSWPAQVGGAGNLTVLPYLQIKPFEITGTFPIFVASRNSSKVDDGCDPLPENTPDLSKYIVLVGRGTCPFTQKAENFKAKGANKLIYYNNECQILYPEVDTLPTAMITAKDGASLLKAMKNGTNTVTLTFVTNPQPLDIHDTQSGGKMSVFSTWGPTFETYNQPHISAPGGNIFSTYPLKKGGYAVLSGTSMATPYLAGVAALYLSYHGRTSISARDLRDVMSTNGIPLNFNDGMTTSNYLAPTIQQGGGLVNALNVVYQTTRIHPGFIHLNDTARFTGSVDISIWNLGDSGVKYTFGSQPAVTVYALGNDSVDLQAFPLELINAPAQVSVYPKSIWVDPRDHGIITVSIQEPKNLDHTRVPVYSGFVQVLASNSEEFHIPYMGVAQDMSKAQVLDRDGYPDVSRSSNDIVSIKDDEVFTLDKDDKPIVWWRNILGTALLDIKLVPITNDSSDHLLSKRGDVIATSKSKRGKSIHGFPQRYLSRDGFGDRSNIIFEGKYNNENTVPNGRYKFLLKALKIMGDPTQEASYETWLSRSFYITRNSTSSKTKSEE</sequence>
<feature type="domain" description="PA" evidence="5">
    <location>
        <begin position="85"/>
        <end position="157"/>
    </location>
</feature>
<dbReference type="GO" id="GO:0006508">
    <property type="term" value="P:proteolysis"/>
    <property type="evidence" value="ECO:0007669"/>
    <property type="project" value="InterPro"/>
</dbReference>
<dbReference type="PANTHER" id="PTHR43399:SF4">
    <property type="entry name" value="CELL WALL-ASSOCIATED PROTEASE"/>
    <property type="match status" value="1"/>
</dbReference>
<dbReference type="InterPro" id="IPR010435">
    <property type="entry name" value="C5a/SBT2-like_Fn3"/>
</dbReference>
<dbReference type="GO" id="GO:0016020">
    <property type="term" value="C:membrane"/>
    <property type="evidence" value="ECO:0007669"/>
    <property type="project" value="InterPro"/>
</dbReference>